<evidence type="ECO:0000313" key="2">
    <source>
        <dbReference type="Proteomes" id="UP000029981"/>
    </source>
</evidence>
<sequence>MAAHLLTTLSSYQMVDGVNLVVSFSSFSLWNDNHEWVVLAAGVSRKGSRANDAWFMAPTAIN</sequence>
<reference evidence="1 2" key="3">
    <citation type="journal article" date="2010" name="BMC Genomics">
        <title>Transcriptome sequencing and comparative analysis of cucumber flowers with different sex types.</title>
        <authorList>
            <person name="Guo S."/>
            <person name="Zheng Y."/>
            <person name="Joung J.G."/>
            <person name="Liu S."/>
            <person name="Zhang Z."/>
            <person name="Crasta O.R."/>
            <person name="Sobral B.W."/>
            <person name="Xu Y."/>
            <person name="Huang S."/>
            <person name="Fei Z."/>
        </authorList>
    </citation>
    <scope>NUCLEOTIDE SEQUENCE [LARGE SCALE GENOMIC DNA]</scope>
    <source>
        <strain evidence="2">cv. 9930</strain>
    </source>
</reference>
<evidence type="ECO:0000313" key="1">
    <source>
        <dbReference type="EMBL" id="KGN46593.1"/>
    </source>
</evidence>
<name>A0A0A0KAS9_CUCSA</name>
<dbReference type="Proteomes" id="UP000029981">
    <property type="component" value="Chromosome 6"/>
</dbReference>
<dbReference type="AlphaFoldDB" id="A0A0A0KAS9"/>
<proteinExistence type="predicted"/>
<reference evidence="1 2" key="1">
    <citation type="journal article" date="2009" name="Nat. Genet.">
        <title>The genome of the cucumber, Cucumis sativus L.</title>
        <authorList>
            <person name="Huang S."/>
            <person name="Li R."/>
            <person name="Zhang Z."/>
            <person name="Li L."/>
            <person name="Gu X."/>
            <person name="Fan W."/>
            <person name="Lucas W.J."/>
            <person name="Wang X."/>
            <person name="Xie B."/>
            <person name="Ni P."/>
            <person name="Ren Y."/>
            <person name="Zhu H."/>
            <person name="Li J."/>
            <person name="Lin K."/>
            <person name="Jin W."/>
            <person name="Fei Z."/>
            <person name="Li G."/>
            <person name="Staub J."/>
            <person name="Kilian A."/>
            <person name="van der Vossen E.A."/>
            <person name="Wu Y."/>
            <person name="Guo J."/>
            <person name="He J."/>
            <person name="Jia Z."/>
            <person name="Ren Y."/>
            <person name="Tian G."/>
            <person name="Lu Y."/>
            <person name="Ruan J."/>
            <person name="Qian W."/>
            <person name="Wang M."/>
            <person name="Huang Q."/>
            <person name="Li B."/>
            <person name="Xuan Z."/>
            <person name="Cao J."/>
            <person name="Asan"/>
            <person name="Wu Z."/>
            <person name="Zhang J."/>
            <person name="Cai Q."/>
            <person name="Bai Y."/>
            <person name="Zhao B."/>
            <person name="Han Y."/>
            <person name="Li Y."/>
            <person name="Li X."/>
            <person name="Wang S."/>
            <person name="Shi Q."/>
            <person name="Liu S."/>
            <person name="Cho W.K."/>
            <person name="Kim J.Y."/>
            <person name="Xu Y."/>
            <person name="Heller-Uszynska K."/>
            <person name="Miao H."/>
            <person name="Cheng Z."/>
            <person name="Zhang S."/>
            <person name="Wu J."/>
            <person name="Yang Y."/>
            <person name="Kang H."/>
            <person name="Li M."/>
            <person name="Liang H."/>
            <person name="Ren X."/>
            <person name="Shi Z."/>
            <person name="Wen M."/>
            <person name="Jian M."/>
            <person name="Yang H."/>
            <person name="Zhang G."/>
            <person name="Yang Z."/>
            <person name="Chen R."/>
            <person name="Liu S."/>
            <person name="Li J."/>
            <person name="Ma L."/>
            <person name="Liu H."/>
            <person name="Zhou Y."/>
            <person name="Zhao J."/>
            <person name="Fang X."/>
            <person name="Li G."/>
            <person name="Fang L."/>
            <person name="Li Y."/>
            <person name="Liu D."/>
            <person name="Zheng H."/>
            <person name="Zhang Y."/>
            <person name="Qin N."/>
            <person name="Li Z."/>
            <person name="Yang G."/>
            <person name="Yang S."/>
            <person name="Bolund L."/>
            <person name="Kristiansen K."/>
            <person name="Zheng H."/>
            <person name="Li S."/>
            <person name="Zhang X."/>
            <person name="Yang H."/>
            <person name="Wang J."/>
            <person name="Sun R."/>
            <person name="Zhang B."/>
            <person name="Jiang S."/>
            <person name="Wang J."/>
            <person name="Du Y."/>
            <person name="Li S."/>
        </authorList>
    </citation>
    <scope>NUCLEOTIDE SEQUENCE [LARGE SCALE GENOMIC DNA]</scope>
    <source>
        <strain evidence="2">cv. 9930</strain>
    </source>
</reference>
<accession>A0A0A0KAS9</accession>
<dbReference type="Gramene" id="KGN46593">
    <property type="protein sequence ID" value="KGN46593"/>
    <property type="gene ID" value="Csa_6G110850"/>
</dbReference>
<dbReference type="EMBL" id="CM002927">
    <property type="protein sequence ID" value="KGN46593.1"/>
    <property type="molecule type" value="Genomic_DNA"/>
</dbReference>
<protein>
    <submittedName>
        <fullName evidence="1">Uncharacterized protein</fullName>
    </submittedName>
</protein>
<organism evidence="1 2">
    <name type="scientific">Cucumis sativus</name>
    <name type="common">Cucumber</name>
    <dbReference type="NCBI Taxonomy" id="3659"/>
    <lineage>
        <taxon>Eukaryota</taxon>
        <taxon>Viridiplantae</taxon>
        <taxon>Streptophyta</taxon>
        <taxon>Embryophyta</taxon>
        <taxon>Tracheophyta</taxon>
        <taxon>Spermatophyta</taxon>
        <taxon>Magnoliopsida</taxon>
        <taxon>eudicotyledons</taxon>
        <taxon>Gunneridae</taxon>
        <taxon>Pentapetalae</taxon>
        <taxon>rosids</taxon>
        <taxon>fabids</taxon>
        <taxon>Cucurbitales</taxon>
        <taxon>Cucurbitaceae</taxon>
        <taxon>Benincaseae</taxon>
        <taxon>Cucumis</taxon>
    </lineage>
</organism>
<reference evidence="1 2" key="2">
    <citation type="journal article" date="2009" name="PLoS ONE">
        <title>An integrated genetic and cytogenetic map of the cucumber genome.</title>
        <authorList>
            <person name="Ren Y."/>
            <person name="Zhang Z."/>
            <person name="Liu J."/>
            <person name="Staub J.E."/>
            <person name="Han Y."/>
            <person name="Cheng Z."/>
            <person name="Li X."/>
            <person name="Lu J."/>
            <person name="Miao H."/>
            <person name="Kang H."/>
            <person name="Xie B."/>
            <person name="Gu X."/>
            <person name="Wang X."/>
            <person name="Du Y."/>
            <person name="Jin W."/>
            <person name="Huang S."/>
        </authorList>
    </citation>
    <scope>NUCLEOTIDE SEQUENCE [LARGE SCALE GENOMIC DNA]</scope>
    <source>
        <strain evidence="2">cv. 9930</strain>
    </source>
</reference>
<reference evidence="1 2" key="4">
    <citation type="journal article" date="2011" name="BMC Genomics">
        <title>RNA-Seq improves annotation of protein-coding genes in the cucumber genome.</title>
        <authorList>
            <person name="Li Z."/>
            <person name="Zhang Z."/>
            <person name="Yan P."/>
            <person name="Huang S."/>
            <person name="Fei Z."/>
            <person name="Lin K."/>
        </authorList>
    </citation>
    <scope>NUCLEOTIDE SEQUENCE [LARGE SCALE GENOMIC DNA]</scope>
    <source>
        <strain evidence="2">cv. 9930</strain>
    </source>
</reference>
<keyword evidence="2" id="KW-1185">Reference proteome</keyword>
<gene>
    <name evidence="1" type="ORF">Csa_6G110850</name>
</gene>